<organism evidence="1">
    <name type="scientific">freshwater metagenome</name>
    <dbReference type="NCBI Taxonomy" id="449393"/>
    <lineage>
        <taxon>unclassified sequences</taxon>
        <taxon>metagenomes</taxon>
        <taxon>ecological metagenomes</taxon>
    </lineage>
</organism>
<evidence type="ECO:0000313" key="1">
    <source>
        <dbReference type="EMBL" id="CAB4717067.1"/>
    </source>
</evidence>
<proteinExistence type="predicted"/>
<reference evidence="1" key="1">
    <citation type="submission" date="2020-05" db="EMBL/GenBank/DDBJ databases">
        <authorList>
            <person name="Chiriac C."/>
            <person name="Salcher M."/>
            <person name="Ghai R."/>
            <person name="Kavagutti S V."/>
        </authorList>
    </citation>
    <scope>NUCLEOTIDE SEQUENCE</scope>
</reference>
<accession>A0A6J6QZZ8</accession>
<dbReference type="EMBL" id="CAEZYE010000064">
    <property type="protein sequence ID" value="CAB4717067.1"/>
    <property type="molecule type" value="Genomic_DNA"/>
</dbReference>
<dbReference type="AlphaFoldDB" id="A0A6J6QZZ8"/>
<gene>
    <name evidence="1" type="ORF">UFOPK2655_01082</name>
</gene>
<name>A0A6J6QZZ8_9ZZZZ</name>
<protein>
    <submittedName>
        <fullName evidence="1">Unannotated protein</fullName>
    </submittedName>
</protein>
<sequence length="65" mass="6612">MRSTTVCALSISDSGTGGAVTPRAACDKYERTITDARARLLRASASSISRSGLNPQAGASIEIAA</sequence>